<evidence type="ECO:0000313" key="2">
    <source>
        <dbReference type="Proteomes" id="UP000219338"/>
    </source>
</evidence>
<protein>
    <submittedName>
        <fullName evidence="1">Uncharacterized protein</fullName>
    </submittedName>
</protein>
<evidence type="ECO:0000313" key="1">
    <source>
        <dbReference type="EMBL" id="SJL15472.1"/>
    </source>
</evidence>
<gene>
    <name evidence="1" type="ORF">ARMOST_18970</name>
</gene>
<accession>A0A284S381</accession>
<sequence>MEAFPTRPDVQTFYLPGRLRGKIFEGTLSIFIVGPLGVSRKHHYFFSWRLYSQHTCLHMFPITDLGRVPDCARTDVGTLVLTAIMPMTPLSHSGKHRPKESCLLRDHGEMCQALLDCCSEYEPNTIIPSVSCFTVPCERGCASTCPVLRQRIFTRTERLTGYHHAQEKLVDLGYRPDFVAMPEGKITHLFLEHHEQLQSWWKSLPPMLVQDSDSDYTLPLRAQFLRTLSHPKYHPQENVVHSEVWEPSTEQQVVDYTLQTDSLLSPEEKSSQVKLAQNVIICKDCTDPSHGLNQGCRKNKLVWITPFLYLETMSHPSLYVGYDYLIAPKSTSSGVSVRILSTTACLKINEQYW</sequence>
<proteinExistence type="predicted"/>
<dbReference type="OMA" id="HEYALIV"/>
<dbReference type="Proteomes" id="UP000219338">
    <property type="component" value="Unassembled WGS sequence"/>
</dbReference>
<dbReference type="AlphaFoldDB" id="A0A284S381"/>
<dbReference type="OrthoDB" id="10522271at2759"/>
<keyword evidence="2" id="KW-1185">Reference proteome</keyword>
<dbReference type="EMBL" id="FUEG01000029">
    <property type="protein sequence ID" value="SJL15472.1"/>
    <property type="molecule type" value="Genomic_DNA"/>
</dbReference>
<name>A0A284S381_ARMOS</name>
<reference evidence="2" key="1">
    <citation type="journal article" date="2017" name="Nat. Ecol. Evol.">
        <title>Genome expansion and lineage-specific genetic innovations in the forest pathogenic fungi Armillaria.</title>
        <authorList>
            <person name="Sipos G."/>
            <person name="Prasanna A.N."/>
            <person name="Walter M.C."/>
            <person name="O'Connor E."/>
            <person name="Balint B."/>
            <person name="Krizsan K."/>
            <person name="Kiss B."/>
            <person name="Hess J."/>
            <person name="Varga T."/>
            <person name="Slot J."/>
            <person name="Riley R."/>
            <person name="Boka B."/>
            <person name="Rigling D."/>
            <person name="Barry K."/>
            <person name="Lee J."/>
            <person name="Mihaltcheva S."/>
            <person name="LaButti K."/>
            <person name="Lipzen A."/>
            <person name="Waldron R."/>
            <person name="Moloney N.M."/>
            <person name="Sperisen C."/>
            <person name="Kredics L."/>
            <person name="Vagvoelgyi C."/>
            <person name="Patrignani A."/>
            <person name="Fitzpatrick D."/>
            <person name="Nagy I."/>
            <person name="Doyle S."/>
            <person name="Anderson J.B."/>
            <person name="Grigoriev I.V."/>
            <person name="Gueldener U."/>
            <person name="Muensterkoetter M."/>
            <person name="Nagy L.G."/>
        </authorList>
    </citation>
    <scope>NUCLEOTIDE SEQUENCE [LARGE SCALE GENOMIC DNA]</scope>
    <source>
        <strain evidence="2">C18/9</strain>
    </source>
</reference>
<organism evidence="1 2">
    <name type="scientific">Armillaria ostoyae</name>
    <name type="common">Armillaria root rot fungus</name>
    <dbReference type="NCBI Taxonomy" id="47428"/>
    <lineage>
        <taxon>Eukaryota</taxon>
        <taxon>Fungi</taxon>
        <taxon>Dikarya</taxon>
        <taxon>Basidiomycota</taxon>
        <taxon>Agaricomycotina</taxon>
        <taxon>Agaricomycetes</taxon>
        <taxon>Agaricomycetidae</taxon>
        <taxon>Agaricales</taxon>
        <taxon>Marasmiineae</taxon>
        <taxon>Physalacriaceae</taxon>
        <taxon>Armillaria</taxon>
    </lineage>
</organism>